<dbReference type="RefSeq" id="WP_133673036.1">
    <property type="nucleotide sequence ID" value="NZ_SNZW01000014.1"/>
</dbReference>
<dbReference type="OrthoDB" id="834090at2"/>
<dbReference type="EMBL" id="SNZW01000014">
    <property type="protein sequence ID" value="TDS15434.1"/>
    <property type="molecule type" value="Genomic_DNA"/>
</dbReference>
<dbReference type="AlphaFoldDB" id="A0A4R7D6R9"/>
<accession>A0A4R7D6R9</accession>
<evidence type="ECO:0000313" key="2">
    <source>
        <dbReference type="Proteomes" id="UP000295274"/>
    </source>
</evidence>
<keyword evidence="2" id="KW-1185">Reference proteome</keyword>
<comment type="caution">
    <text evidence="1">The sequence shown here is derived from an EMBL/GenBank/DDBJ whole genome shotgun (WGS) entry which is preliminary data.</text>
</comment>
<reference evidence="1 2" key="1">
    <citation type="submission" date="2019-03" db="EMBL/GenBank/DDBJ databases">
        <title>Genomic Encyclopedia of Type Strains, Phase III (KMG-III): the genomes of soil and plant-associated and newly described type strains.</title>
        <authorList>
            <person name="Whitman W."/>
        </authorList>
    </citation>
    <scope>NUCLEOTIDE SEQUENCE [LARGE SCALE GENOMIC DNA]</scope>
    <source>
        <strain evidence="1 2">CECT 8455</strain>
    </source>
</reference>
<sequence>MKHVITLVFFILLFSGNQKPSDWINRSKHEGLYKQDMSNEFEVYSSVEHPGDIKNTVEVLELAKKYYDRIFDENLNFAVLFIDNKNWNKYAFSPPPGMPQAYNKGNIVLGLGKSVIASNAENGIKQAPPPVKELLKQHFGENIDLDYFYRDALSLHELGHLYQFYRTGKSSQRRWLNELFGNLCQVGAARSFDTQIVLDQMDVLQTTMIRGNQWGELKFKTLDQFETEYLQIMQQGQNYGWYQTQFYFKARELHSNFGDDFLRLFRDFLIDTNPDIIGELDNAELNQNILETFGREAAKIMKWKYDNWQYK</sequence>
<proteinExistence type="predicted"/>
<gene>
    <name evidence="1" type="ORF">DFQ03_2075</name>
</gene>
<protein>
    <recommendedName>
        <fullName evidence="3">DUF1570 domain-containing protein</fullName>
    </recommendedName>
</protein>
<name>A0A4R7D6R9_9FLAO</name>
<dbReference type="Proteomes" id="UP000295274">
    <property type="component" value="Unassembled WGS sequence"/>
</dbReference>
<evidence type="ECO:0008006" key="3">
    <source>
        <dbReference type="Google" id="ProtNLM"/>
    </source>
</evidence>
<evidence type="ECO:0000313" key="1">
    <source>
        <dbReference type="EMBL" id="TDS15434.1"/>
    </source>
</evidence>
<organism evidence="1 2">
    <name type="scientific">Maribacter caenipelagi</name>
    <dbReference type="NCBI Taxonomy" id="1447781"/>
    <lineage>
        <taxon>Bacteria</taxon>
        <taxon>Pseudomonadati</taxon>
        <taxon>Bacteroidota</taxon>
        <taxon>Flavobacteriia</taxon>
        <taxon>Flavobacteriales</taxon>
        <taxon>Flavobacteriaceae</taxon>
        <taxon>Maribacter</taxon>
    </lineage>
</organism>